<dbReference type="NCBIfam" id="TIGR00460">
    <property type="entry name" value="fmt"/>
    <property type="match status" value="1"/>
</dbReference>
<dbReference type="InterPro" id="IPR005793">
    <property type="entry name" value="Formyl_trans_C"/>
</dbReference>
<evidence type="ECO:0000259" key="7">
    <source>
        <dbReference type="Pfam" id="PF00551"/>
    </source>
</evidence>
<dbReference type="EMBL" id="WBXO01000001">
    <property type="protein sequence ID" value="KAB2954472.1"/>
    <property type="molecule type" value="Genomic_DNA"/>
</dbReference>
<dbReference type="GO" id="GO:0005829">
    <property type="term" value="C:cytosol"/>
    <property type="evidence" value="ECO:0007669"/>
    <property type="project" value="TreeGrafter"/>
</dbReference>
<dbReference type="OrthoDB" id="9802815at2"/>
<sequence length="312" mass="34202">MRILFMGTPDFAVPTLQALVEAGYEIPLVVSRPDRKRGRGQKTMPSPVKKVAQELSIPVLHPAKLDQDFIEILQKEKIDLGVVVAFGRILPPDLLKALPKGWINVHASLLPAYRGAAPIHRAVMAGEQETGITTMLMSEGLDEGDMLLQEKIAVHEDDTVGKVHDQLALVGASLLVKTLKKLEQGQLKPQPQNHEEATYASMLYVEDEQINWQESAEKIHNQVRGMNPWPGASMKDNGKIVKVFKGCLRKEGLALEGNGQPGEIIAITGEEVAVATGQGLYWLQEVRPAGSKTMTAGAYVRGRRIAKGYCFT</sequence>
<comment type="similarity">
    <text evidence="1 5">Belongs to the Fmt family.</text>
</comment>
<dbReference type="FunFam" id="3.40.50.12230:FF:000001">
    <property type="entry name" value="Methionyl-tRNA formyltransferase"/>
    <property type="match status" value="1"/>
</dbReference>
<dbReference type="HAMAP" id="MF_00182">
    <property type="entry name" value="Formyl_trans"/>
    <property type="match status" value="1"/>
</dbReference>
<evidence type="ECO:0000313" key="10">
    <source>
        <dbReference type="Proteomes" id="UP000468766"/>
    </source>
</evidence>
<evidence type="ECO:0000256" key="4">
    <source>
        <dbReference type="ARBA" id="ARBA00022917"/>
    </source>
</evidence>
<keyword evidence="4 5" id="KW-0648">Protein biosynthesis</keyword>
<feature type="domain" description="Formyl transferase N-terminal" evidence="7">
    <location>
        <begin position="1"/>
        <end position="178"/>
    </location>
</feature>
<protein>
    <recommendedName>
        <fullName evidence="2 5">Methionyl-tRNA formyltransferase</fullName>
        <ecNumber evidence="2 5">2.1.2.9</ecNumber>
    </recommendedName>
</protein>
<dbReference type="CDD" id="cd08646">
    <property type="entry name" value="FMT_core_Met-tRNA-FMT_N"/>
    <property type="match status" value="1"/>
</dbReference>
<dbReference type="InterPro" id="IPR005794">
    <property type="entry name" value="Fmt"/>
</dbReference>
<dbReference type="InterPro" id="IPR002376">
    <property type="entry name" value="Formyl_transf_N"/>
</dbReference>
<keyword evidence="6" id="KW-0040">ANK repeat</keyword>
<gene>
    <name evidence="5" type="primary">fmt</name>
    <name evidence="9" type="ORF">F9B85_01970</name>
</gene>
<dbReference type="EC" id="2.1.2.9" evidence="2 5"/>
<comment type="caution">
    <text evidence="9">The sequence shown here is derived from an EMBL/GenBank/DDBJ whole genome shotgun (WGS) entry which is preliminary data.</text>
</comment>
<organism evidence="9 10">
    <name type="scientific">Heliorestis acidaminivorans</name>
    <dbReference type="NCBI Taxonomy" id="553427"/>
    <lineage>
        <taxon>Bacteria</taxon>
        <taxon>Bacillati</taxon>
        <taxon>Bacillota</taxon>
        <taxon>Clostridia</taxon>
        <taxon>Eubacteriales</taxon>
        <taxon>Heliobacteriaceae</taxon>
        <taxon>Heliorestis</taxon>
    </lineage>
</organism>
<dbReference type="SUPFAM" id="SSF50486">
    <property type="entry name" value="FMT C-terminal domain-like"/>
    <property type="match status" value="1"/>
</dbReference>
<evidence type="ECO:0000259" key="8">
    <source>
        <dbReference type="Pfam" id="PF02911"/>
    </source>
</evidence>
<dbReference type="CDD" id="cd08704">
    <property type="entry name" value="Met_tRNA_FMT_C"/>
    <property type="match status" value="1"/>
</dbReference>
<dbReference type="PANTHER" id="PTHR11138:SF5">
    <property type="entry name" value="METHIONYL-TRNA FORMYLTRANSFERASE, MITOCHONDRIAL"/>
    <property type="match status" value="1"/>
</dbReference>
<comment type="catalytic activity">
    <reaction evidence="5">
        <text>L-methionyl-tRNA(fMet) + (6R)-10-formyltetrahydrofolate = N-formyl-L-methionyl-tRNA(fMet) + (6S)-5,6,7,8-tetrahydrofolate + H(+)</text>
        <dbReference type="Rhea" id="RHEA:24380"/>
        <dbReference type="Rhea" id="RHEA-COMP:9952"/>
        <dbReference type="Rhea" id="RHEA-COMP:9953"/>
        <dbReference type="ChEBI" id="CHEBI:15378"/>
        <dbReference type="ChEBI" id="CHEBI:57453"/>
        <dbReference type="ChEBI" id="CHEBI:78530"/>
        <dbReference type="ChEBI" id="CHEBI:78844"/>
        <dbReference type="ChEBI" id="CHEBI:195366"/>
        <dbReference type="EC" id="2.1.2.9"/>
    </reaction>
</comment>
<dbReference type="Gene3D" id="3.40.50.12230">
    <property type="match status" value="1"/>
</dbReference>
<name>A0A6I0F669_9FIRM</name>
<dbReference type="Pfam" id="PF02911">
    <property type="entry name" value="Formyl_trans_C"/>
    <property type="match status" value="1"/>
</dbReference>
<comment type="function">
    <text evidence="5">Attaches a formyl group to the free amino group of methionyl-tRNA(fMet). The formyl group appears to play a dual role in the initiator identity of N-formylmethionyl-tRNA by promoting its recognition by IF2 and preventing the misappropriation of this tRNA by the elongation apparatus.</text>
</comment>
<evidence type="ECO:0000256" key="3">
    <source>
        <dbReference type="ARBA" id="ARBA00022679"/>
    </source>
</evidence>
<dbReference type="SUPFAM" id="SSF53328">
    <property type="entry name" value="Formyltransferase"/>
    <property type="match status" value="1"/>
</dbReference>
<feature type="domain" description="Formyl transferase C-terminal" evidence="8">
    <location>
        <begin position="205"/>
        <end position="303"/>
    </location>
</feature>
<keyword evidence="10" id="KW-1185">Reference proteome</keyword>
<evidence type="ECO:0000256" key="6">
    <source>
        <dbReference type="PROSITE-ProRule" id="PRU00023"/>
    </source>
</evidence>
<accession>A0A6I0F669</accession>
<dbReference type="InterPro" id="IPR044135">
    <property type="entry name" value="Met-tRNA-FMT_C"/>
</dbReference>
<reference evidence="9 10" key="1">
    <citation type="submission" date="2019-10" db="EMBL/GenBank/DDBJ databases">
        <title>Whole-genome sequence of the extremophile Heliorestis acidaminivorans DSM 24790.</title>
        <authorList>
            <person name="Kyndt J.A."/>
            <person name="Meyer T.E."/>
        </authorList>
    </citation>
    <scope>NUCLEOTIDE SEQUENCE [LARGE SCALE GENOMIC DNA]</scope>
    <source>
        <strain evidence="9 10">DSM 24790</strain>
    </source>
</reference>
<proteinExistence type="inferred from homology"/>
<dbReference type="AlphaFoldDB" id="A0A6I0F669"/>
<evidence type="ECO:0000313" key="9">
    <source>
        <dbReference type="EMBL" id="KAB2954472.1"/>
    </source>
</evidence>
<feature type="binding site" evidence="5">
    <location>
        <begin position="108"/>
        <end position="111"/>
    </location>
    <ligand>
        <name>(6S)-5,6,7,8-tetrahydrofolate</name>
        <dbReference type="ChEBI" id="CHEBI:57453"/>
    </ligand>
</feature>
<feature type="repeat" description="ANK" evidence="6">
    <location>
        <begin position="114"/>
        <end position="142"/>
    </location>
</feature>
<dbReference type="PROSITE" id="PS50088">
    <property type="entry name" value="ANK_REPEAT"/>
    <property type="match status" value="1"/>
</dbReference>
<dbReference type="PROSITE" id="PS00373">
    <property type="entry name" value="GART"/>
    <property type="match status" value="1"/>
</dbReference>
<dbReference type="InterPro" id="IPR002110">
    <property type="entry name" value="Ankyrin_rpt"/>
</dbReference>
<dbReference type="Proteomes" id="UP000468766">
    <property type="component" value="Unassembled WGS sequence"/>
</dbReference>
<keyword evidence="3 5" id="KW-0808">Transferase</keyword>
<dbReference type="InterPro" id="IPR011034">
    <property type="entry name" value="Formyl_transferase-like_C_sf"/>
</dbReference>
<dbReference type="InterPro" id="IPR036477">
    <property type="entry name" value="Formyl_transf_N_sf"/>
</dbReference>
<evidence type="ECO:0000256" key="5">
    <source>
        <dbReference type="HAMAP-Rule" id="MF_00182"/>
    </source>
</evidence>
<dbReference type="InterPro" id="IPR001555">
    <property type="entry name" value="GART_AS"/>
</dbReference>
<dbReference type="PROSITE" id="PS50297">
    <property type="entry name" value="ANK_REP_REGION"/>
    <property type="match status" value="1"/>
</dbReference>
<dbReference type="Pfam" id="PF00551">
    <property type="entry name" value="Formyl_trans_N"/>
    <property type="match status" value="1"/>
</dbReference>
<dbReference type="InterPro" id="IPR041711">
    <property type="entry name" value="Met-tRNA-FMT_N"/>
</dbReference>
<evidence type="ECO:0000256" key="2">
    <source>
        <dbReference type="ARBA" id="ARBA00012261"/>
    </source>
</evidence>
<dbReference type="RefSeq" id="WP_151617947.1">
    <property type="nucleotide sequence ID" value="NZ_WBXO01000001.1"/>
</dbReference>
<dbReference type="GO" id="GO:0004479">
    <property type="term" value="F:methionyl-tRNA formyltransferase activity"/>
    <property type="evidence" value="ECO:0007669"/>
    <property type="project" value="UniProtKB-UniRule"/>
</dbReference>
<dbReference type="PANTHER" id="PTHR11138">
    <property type="entry name" value="METHIONYL-TRNA FORMYLTRANSFERASE"/>
    <property type="match status" value="1"/>
</dbReference>
<evidence type="ECO:0000256" key="1">
    <source>
        <dbReference type="ARBA" id="ARBA00010699"/>
    </source>
</evidence>